<sequence>MLRLEGRDFVRELYRQFLHRDPSEPEYPHYMHLLAMHQPKHAIIAQVMCSPEAEALYHHPSSDFFQPPATSAACILRRFYPSDPLFFMHSLYNELLNRNPDASGLHGHMHNLLKGTPKKALLEAFLASPECQGLLSAAHIPVANQAVSIHTGVLGYPHVTHVGIFLGYPHPLTLDGEGIGRFLYRMIDGLLSTRPHVHIHIAATEYNYADAKHTFAALSVRHPGRVHITKSSNIEWFNTHVPAEVWIVPILSLELALFLKKPYILCLHDLVHHQFKELYFSTYPDFCHRIDRNGYQVMDKAAAIVSNSEYVRVHHAIGIGKMPPEKTHVIRLAPPTDEYGSFPLIEEAHFRQKYQLFDEYLVFPTVLRLHKNFERLIAAFIRFRYSADGYPSRLRLVFTDQLANSPKQAEVSHLLKHVPDPEIRSSIMFIGRIPKSDLPFLYKYAVGTIVPTLFEGSCPFPILESLTMGTPVAAAKLEVTAEIVTDMNTILAFNPYSIEEMESVIRVLWVYRHHLLAPQQAAIYAALQRRWTDVANEYYALMQQVAVLG</sequence>
<keyword evidence="1" id="KW-0808">Transferase</keyword>
<evidence type="ECO:0000313" key="4">
    <source>
        <dbReference type="EMBL" id="NOJ70364.1"/>
    </source>
</evidence>
<dbReference type="InterPro" id="IPR001296">
    <property type="entry name" value="Glyco_trans_1"/>
</dbReference>
<reference evidence="4 5" key="1">
    <citation type="submission" date="2020-05" db="EMBL/GenBank/DDBJ databases">
        <title>Whole genome sequencing and identification of novel metabolites from Paenibacillus alvei strain JR949.</title>
        <authorList>
            <person name="Rajendhran J."/>
            <person name="Sree Pranav P."/>
            <person name="Mahalakshmi B."/>
            <person name="Karthikeyan R."/>
        </authorList>
    </citation>
    <scope>NUCLEOTIDE SEQUENCE [LARGE SCALE GENOMIC DNA]</scope>
    <source>
        <strain evidence="4 5">JR949</strain>
    </source>
</reference>
<dbReference type="AlphaFoldDB" id="A0AAP6ZX80"/>
<evidence type="ECO:0000313" key="5">
    <source>
        <dbReference type="Proteomes" id="UP000552038"/>
    </source>
</evidence>
<evidence type="ECO:0000256" key="1">
    <source>
        <dbReference type="ARBA" id="ARBA00022679"/>
    </source>
</evidence>
<accession>A0AAP6ZX80</accession>
<dbReference type="EMBL" id="JABFOR010000006">
    <property type="protein sequence ID" value="NOJ70364.1"/>
    <property type="molecule type" value="Genomic_DNA"/>
</dbReference>
<dbReference type="GO" id="GO:0016757">
    <property type="term" value="F:glycosyltransferase activity"/>
    <property type="evidence" value="ECO:0007669"/>
    <property type="project" value="InterPro"/>
</dbReference>
<protein>
    <submittedName>
        <fullName evidence="4">DUF4214 domain-containing protein</fullName>
    </submittedName>
</protein>
<dbReference type="PANTHER" id="PTHR46401">
    <property type="entry name" value="GLYCOSYLTRANSFERASE WBBK-RELATED"/>
    <property type="match status" value="1"/>
</dbReference>
<evidence type="ECO:0000259" key="3">
    <source>
        <dbReference type="Pfam" id="PF13946"/>
    </source>
</evidence>
<name>A0AAP6ZX80_PAEAL</name>
<dbReference type="Pfam" id="PF13946">
    <property type="entry name" value="DUF4214"/>
    <property type="match status" value="1"/>
</dbReference>
<dbReference type="SUPFAM" id="SSF53756">
    <property type="entry name" value="UDP-Glycosyltransferase/glycogen phosphorylase"/>
    <property type="match status" value="1"/>
</dbReference>
<comment type="caution">
    <text evidence="4">The sequence shown here is derived from an EMBL/GenBank/DDBJ whole genome shotgun (WGS) entry which is preliminary data.</text>
</comment>
<gene>
    <name evidence="4" type="ORF">HMI46_07350</name>
</gene>
<dbReference type="PANTHER" id="PTHR46401:SF2">
    <property type="entry name" value="GLYCOSYLTRANSFERASE WBBK-RELATED"/>
    <property type="match status" value="1"/>
</dbReference>
<dbReference type="Gene3D" id="3.40.50.2000">
    <property type="entry name" value="Glycogen Phosphorylase B"/>
    <property type="match status" value="2"/>
</dbReference>
<evidence type="ECO:0000259" key="2">
    <source>
        <dbReference type="Pfam" id="PF00534"/>
    </source>
</evidence>
<dbReference type="GO" id="GO:0009103">
    <property type="term" value="P:lipopolysaccharide biosynthetic process"/>
    <property type="evidence" value="ECO:0007669"/>
    <property type="project" value="TreeGrafter"/>
</dbReference>
<feature type="domain" description="Glycosyl transferase family 1" evidence="2">
    <location>
        <begin position="356"/>
        <end position="505"/>
    </location>
</feature>
<dbReference type="InterPro" id="IPR025282">
    <property type="entry name" value="DUF4214"/>
</dbReference>
<dbReference type="Pfam" id="PF00534">
    <property type="entry name" value="Glycos_transf_1"/>
    <property type="match status" value="1"/>
</dbReference>
<feature type="domain" description="DUF4214" evidence="3">
    <location>
        <begin position="87"/>
        <end position="133"/>
    </location>
</feature>
<organism evidence="4 5">
    <name type="scientific">Paenibacillus alvei</name>
    <name type="common">Bacillus alvei</name>
    <dbReference type="NCBI Taxonomy" id="44250"/>
    <lineage>
        <taxon>Bacteria</taxon>
        <taxon>Bacillati</taxon>
        <taxon>Bacillota</taxon>
        <taxon>Bacilli</taxon>
        <taxon>Bacillales</taxon>
        <taxon>Paenibacillaceae</taxon>
        <taxon>Paenibacillus</taxon>
    </lineage>
</organism>
<dbReference type="Proteomes" id="UP000552038">
    <property type="component" value="Unassembled WGS sequence"/>
</dbReference>
<dbReference type="Gene3D" id="1.10.3130.20">
    <property type="entry name" value="Phycobilisome linker domain"/>
    <property type="match status" value="1"/>
</dbReference>
<dbReference type="InterPro" id="IPR038255">
    <property type="entry name" value="PBS_linker_sf"/>
</dbReference>
<proteinExistence type="predicted"/>